<evidence type="ECO:0000256" key="1">
    <source>
        <dbReference type="ARBA" id="ARBA00005953"/>
    </source>
</evidence>
<name>A0A0D6GTQ9_CORDP</name>
<keyword evidence="2" id="KW-0378">Hydrolase</keyword>
<dbReference type="OrthoDB" id="9799036at2"/>
<dbReference type="AlphaFoldDB" id="A0A0D6GTQ9"/>
<evidence type="ECO:0000313" key="4">
    <source>
        <dbReference type="Proteomes" id="UP000480222"/>
    </source>
</evidence>
<dbReference type="Gene3D" id="3.10.129.10">
    <property type="entry name" value="Hotdog Thioesterase"/>
    <property type="match status" value="1"/>
</dbReference>
<dbReference type="PANTHER" id="PTHR31793:SF27">
    <property type="entry name" value="NOVEL THIOESTERASE SUPERFAMILY DOMAIN AND SAPOSIN A-TYPE DOMAIN CONTAINING PROTEIN (0610012H03RIK)"/>
    <property type="match status" value="1"/>
</dbReference>
<dbReference type="GO" id="GO:0047617">
    <property type="term" value="F:fatty acyl-CoA hydrolase activity"/>
    <property type="evidence" value="ECO:0007669"/>
    <property type="project" value="TreeGrafter"/>
</dbReference>
<dbReference type="InterPro" id="IPR029069">
    <property type="entry name" value="HotDog_dom_sf"/>
</dbReference>
<dbReference type="PANTHER" id="PTHR31793">
    <property type="entry name" value="4-HYDROXYBENZOYL-COA THIOESTERASE FAMILY MEMBER"/>
    <property type="match status" value="1"/>
</dbReference>
<dbReference type="OMA" id="HTCHREL"/>
<dbReference type="KEGG" id="cdi:DIP1802"/>
<dbReference type="SUPFAM" id="SSF54637">
    <property type="entry name" value="Thioesterase/thiol ester dehydrase-isomerase"/>
    <property type="match status" value="1"/>
</dbReference>
<dbReference type="GeneID" id="29421801"/>
<gene>
    <name evidence="3" type="ORF">CIP107547_02017</name>
</gene>
<dbReference type="Pfam" id="PF13279">
    <property type="entry name" value="4HBT_2"/>
    <property type="match status" value="1"/>
</dbReference>
<evidence type="ECO:0000313" key="3">
    <source>
        <dbReference type="EMBL" id="CAB0616164.1"/>
    </source>
</evidence>
<dbReference type="EMBL" id="CADDAV010000022">
    <property type="protein sequence ID" value="CAB0616164.1"/>
    <property type="molecule type" value="Genomic_DNA"/>
</dbReference>
<dbReference type="Proteomes" id="UP000480222">
    <property type="component" value="Unassembled WGS sequence"/>
</dbReference>
<dbReference type="KEGG" id="cdip:ERS451417_01821"/>
<reference evidence="3 4" key="1">
    <citation type="submission" date="2020-02" db="EMBL/GenBank/DDBJ databases">
        <authorList>
            <person name="Brisse S."/>
        </authorList>
    </citation>
    <scope>NUCLEOTIDE SEQUENCE [LARGE SCALE GENOMIC DNA]</scope>
    <source>
        <strain evidence="3">CIP107547</strain>
    </source>
</reference>
<dbReference type="CDD" id="cd00586">
    <property type="entry name" value="4HBT"/>
    <property type="match status" value="1"/>
</dbReference>
<organism evidence="3 4">
    <name type="scientific">Corynebacterium diphtheriae</name>
    <dbReference type="NCBI Taxonomy" id="1717"/>
    <lineage>
        <taxon>Bacteria</taxon>
        <taxon>Bacillati</taxon>
        <taxon>Actinomycetota</taxon>
        <taxon>Actinomycetes</taxon>
        <taxon>Mycobacteriales</taxon>
        <taxon>Corynebacteriaceae</taxon>
        <taxon>Corynebacterium</taxon>
    </lineage>
</organism>
<sequence length="147" mass="16348">MSTESSHQVHTATVPVRWTDFDRFGHVTNSAYVDLAQEARTVWANDNFAVKGHQIPAVFVRHIEVDYLRPIMPSTSQVVVETEVVHIGNTSFTTRQHLKDGEGHVCATVIAVQVAVDMLTTRPRAIAAHELQVLTQFAASTQQESEQ</sequence>
<evidence type="ECO:0000256" key="2">
    <source>
        <dbReference type="ARBA" id="ARBA00022801"/>
    </source>
</evidence>
<protein>
    <submittedName>
        <fullName evidence="3">Acyl-CoA thioesterase</fullName>
    </submittedName>
</protein>
<comment type="caution">
    <text evidence="3">The sequence shown here is derived from an EMBL/GenBank/DDBJ whole genome shotgun (WGS) entry which is preliminary data.</text>
</comment>
<dbReference type="InterPro" id="IPR050563">
    <property type="entry name" value="4-hydroxybenzoyl-CoA_TE"/>
</dbReference>
<accession>A0A0D6GTQ9</accession>
<comment type="similarity">
    <text evidence="1">Belongs to the 4-hydroxybenzoyl-CoA thioesterase family.</text>
</comment>
<dbReference type="RefSeq" id="WP_010935345.1">
    <property type="nucleotide sequence ID" value="NZ_CAJDXW010000002.1"/>
</dbReference>
<proteinExistence type="inferred from homology"/>